<dbReference type="InterPro" id="IPR016897">
    <property type="entry name" value="SKP1"/>
</dbReference>
<evidence type="ECO:0000256" key="3">
    <source>
        <dbReference type="ARBA" id="ARBA00022786"/>
    </source>
</evidence>
<dbReference type="FunFam" id="3.30.710.10:FF:000026">
    <property type="entry name" value="E3 ubiquitin ligase complex SCF subunit"/>
    <property type="match status" value="1"/>
</dbReference>
<feature type="domain" description="SKP1 component dimerisation" evidence="4">
    <location>
        <begin position="116"/>
        <end position="160"/>
    </location>
</feature>
<dbReference type="EnsemblPlants" id="OPUNC09G02840.1">
    <property type="protein sequence ID" value="OPUNC09G02840.1"/>
    <property type="gene ID" value="OPUNC09G02840"/>
</dbReference>
<dbReference type="InterPro" id="IPR016072">
    <property type="entry name" value="Skp1_comp_dimer"/>
</dbReference>
<dbReference type="SUPFAM" id="SSF81382">
    <property type="entry name" value="Skp1 dimerisation domain-like"/>
    <property type="match status" value="2"/>
</dbReference>
<evidence type="ECO:0000256" key="1">
    <source>
        <dbReference type="ARBA" id="ARBA00004906"/>
    </source>
</evidence>
<dbReference type="AlphaFoldDB" id="A0A0E0LZ43"/>
<comment type="pathway">
    <text evidence="1">Protein modification; protein ubiquitination.</text>
</comment>
<dbReference type="GO" id="GO:0016567">
    <property type="term" value="P:protein ubiquitination"/>
    <property type="evidence" value="ECO:0007669"/>
    <property type="project" value="UniProtKB-UniPathway"/>
</dbReference>
<dbReference type="HOGENOM" id="CLU_1108557_0_0_1"/>
<evidence type="ECO:0000256" key="2">
    <source>
        <dbReference type="ARBA" id="ARBA00009993"/>
    </source>
</evidence>
<reference evidence="6" key="1">
    <citation type="submission" date="2015-04" db="UniProtKB">
        <authorList>
            <consortium name="EnsemblPlants"/>
        </authorList>
    </citation>
    <scope>IDENTIFICATION</scope>
</reference>
<reference evidence="6" key="2">
    <citation type="submission" date="2018-05" db="EMBL/GenBank/DDBJ databases">
        <title>OpunRS2 (Oryza punctata Reference Sequence Version 2).</title>
        <authorList>
            <person name="Zhang J."/>
            <person name="Kudrna D."/>
            <person name="Lee S."/>
            <person name="Talag J."/>
            <person name="Welchert J."/>
            <person name="Wing R.A."/>
        </authorList>
    </citation>
    <scope>NUCLEOTIDE SEQUENCE [LARGE SCALE GENOMIC DNA]</scope>
</reference>
<evidence type="ECO:0008006" key="8">
    <source>
        <dbReference type="Google" id="ProtNLM"/>
    </source>
</evidence>
<dbReference type="OMA" id="DNHMLYG"/>
<accession>A0A0E0LZ43</accession>
<protein>
    <recommendedName>
        <fullName evidence="8">SKP1-like protein</fullName>
    </recommendedName>
</protein>
<evidence type="ECO:0000313" key="6">
    <source>
        <dbReference type="EnsemblPlants" id="OPUNC09G02840.1"/>
    </source>
</evidence>
<dbReference type="Gramene" id="OPUNC09G02840.1">
    <property type="protein sequence ID" value="OPUNC09G02840.1"/>
    <property type="gene ID" value="OPUNC09G02840"/>
</dbReference>
<dbReference type="GO" id="GO:0009867">
    <property type="term" value="P:jasmonic acid mediated signaling pathway"/>
    <property type="evidence" value="ECO:0007669"/>
    <property type="project" value="UniProtKB-ARBA"/>
</dbReference>
<keyword evidence="3" id="KW-0833">Ubl conjugation pathway</keyword>
<dbReference type="InterPro" id="IPR036296">
    <property type="entry name" value="SKP1-like_dim_sf"/>
</dbReference>
<dbReference type="CDD" id="cd18322">
    <property type="entry name" value="BTB_POZ_SKP1"/>
    <property type="match status" value="1"/>
</dbReference>
<proteinExistence type="inferred from homology"/>
<dbReference type="Gene3D" id="3.30.710.10">
    <property type="entry name" value="Potassium Channel Kv1.1, Chain A"/>
    <property type="match status" value="2"/>
</dbReference>
<evidence type="ECO:0000259" key="4">
    <source>
        <dbReference type="Pfam" id="PF01466"/>
    </source>
</evidence>
<dbReference type="Proteomes" id="UP000026962">
    <property type="component" value="Chromosome 9"/>
</dbReference>
<dbReference type="SMART" id="SM00512">
    <property type="entry name" value="Skp1"/>
    <property type="match status" value="1"/>
</dbReference>
<dbReference type="GO" id="GO:0006511">
    <property type="term" value="P:ubiquitin-dependent protein catabolic process"/>
    <property type="evidence" value="ECO:0007669"/>
    <property type="project" value="InterPro"/>
</dbReference>
<name>A0A0E0LZ43_ORYPU</name>
<dbReference type="UniPathway" id="UPA00143"/>
<feature type="domain" description="SKP1 component dimerisation" evidence="4">
    <location>
        <begin position="224"/>
        <end position="250"/>
    </location>
</feature>
<comment type="similarity">
    <text evidence="2">Belongs to the SKP1 family.</text>
</comment>
<dbReference type="PANTHER" id="PTHR11165">
    <property type="entry name" value="SKP1"/>
    <property type="match status" value="1"/>
</dbReference>
<dbReference type="eggNOG" id="KOG1724">
    <property type="taxonomic scope" value="Eukaryota"/>
</dbReference>
<dbReference type="InterPro" id="IPR016073">
    <property type="entry name" value="Skp1_comp_POZ"/>
</dbReference>
<feature type="domain" description="SKP1 component POZ" evidence="5">
    <location>
        <begin position="13"/>
        <end position="73"/>
    </location>
</feature>
<dbReference type="InterPro" id="IPR011333">
    <property type="entry name" value="SKP1/BTB/POZ_sf"/>
</dbReference>
<evidence type="ECO:0000259" key="5">
    <source>
        <dbReference type="Pfam" id="PF03931"/>
    </source>
</evidence>
<dbReference type="STRING" id="4537.A0A0E0LZ43"/>
<dbReference type="Pfam" id="PF01466">
    <property type="entry name" value="Skp1"/>
    <property type="match status" value="2"/>
</dbReference>
<sequence length="251" mass="27708">MAATPQATDGAGKMVTLISSDGARFDVPEAAARLSQTVLDGMKDDSCASNGIPLPNVPGDVLAKVVEYCTKHTSVVNSEANGGSAAVLKSFDDEFVLVDNHMLYGLLMAADGMRIQGLMDLTCQRVADMLKGKTPEQMRQTLGITNDFTLEEEEEIRREDDDPWLVLAEVIRYCTKHAAFSSYADDVKARHEEELKKFDREFIEVDNDTLWRLISAANVTGVEDLLDLACQRMLKGKTPEQMRQAFGIENI</sequence>
<organism evidence="6">
    <name type="scientific">Oryza punctata</name>
    <name type="common">Red rice</name>
    <dbReference type="NCBI Taxonomy" id="4537"/>
    <lineage>
        <taxon>Eukaryota</taxon>
        <taxon>Viridiplantae</taxon>
        <taxon>Streptophyta</taxon>
        <taxon>Embryophyta</taxon>
        <taxon>Tracheophyta</taxon>
        <taxon>Spermatophyta</taxon>
        <taxon>Magnoliopsida</taxon>
        <taxon>Liliopsida</taxon>
        <taxon>Poales</taxon>
        <taxon>Poaceae</taxon>
        <taxon>BOP clade</taxon>
        <taxon>Oryzoideae</taxon>
        <taxon>Oryzeae</taxon>
        <taxon>Oryzinae</taxon>
        <taxon>Oryza</taxon>
    </lineage>
</organism>
<keyword evidence="7" id="KW-1185">Reference proteome</keyword>
<dbReference type="SUPFAM" id="SSF54695">
    <property type="entry name" value="POZ domain"/>
    <property type="match status" value="1"/>
</dbReference>
<dbReference type="InterPro" id="IPR001232">
    <property type="entry name" value="SKP1-like"/>
</dbReference>
<evidence type="ECO:0000313" key="7">
    <source>
        <dbReference type="Proteomes" id="UP000026962"/>
    </source>
</evidence>
<dbReference type="Pfam" id="PF03931">
    <property type="entry name" value="Skp1_POZ"/>
    <property type="match status" value="1"/>
</dbReference>